<comment type="caution">
    <text evidence="2">The sequence shown here is derived from an EMBL/GenBank/DDBJ whole genome shotgun (WGS) entry which is preliminary data.</text>
</comment>
<dbReference type="SUPFAM" id="SSF55048">
    <property type="entry name" value="Probable ACP-binding domain of malonyl-CoA ACP transacylase"/>
    <property type="match status" value="1"/>
</dbReference>
<feature type="domain" description="Malonyl-CoA:ACP transacylase (MAT)" evidence="1">
    <location>
        <begin position="6"/>
        <end position="306"/>
    </location>
</feature>
<keyword evidence="3" id="KW-1185">Reference proteome</keyword>
<reference evidence="2 3" key="1">
    <citation type="submission" date="2019-01" db="EMBL/GenBank/DDBJ databases">
        <title>Pseudoxanthomonas composti sp. nov., isolated from compost.</title>
        <authorList>
            <person name="Yang G."/>
        </authorList>
    </citation>
    <scope>NUCLEOTIDE SEQUENCE [LARGE SCALE GENOMIC DNA]</scope>
    <source>
        <strain evidence="2 3">GSS15</strain>
    </source>
</reference>
<dbReference type="PANTHER" id="PTHR42681">
    <property type="entry name" value="MALONYL-COA-ACYL CARRIER PROTEIN TRANSACYLASE, MITOCHONDRIAL"/>
    <property type="match status" value="1"/>
</dbReference>
<evidence type="ECO:0000313" key="3">
    <source>
        <dbReference type="Proteomes" id="UP000289784"/>
    </source>
</evidence>
<dbReference type="InterPro" id="IPR001227">
    <property type="entry name" value="Ac_transferase_dom_sf"/>
</dbReference>
<dbReference type="Pfam" id="PF00698">
    <property type="entry name" value="Acyl_transf_1"/>
    <property type="match status" value="1"/>
</dbReference>
<dbReference type="RefSeq" id="WP_129472112.1">
    <property type="nucleotide sequence ID" value="NZ_SAWZ01000009.1"/>
</dbReference>
<gene>
    <name evidence="2" type="primary">mdcH</name>
    <name evidence="2" type="ORF">EPA99_15305</name>
</gene>
<proteinExistence type="predicted"/>
<dbReference type="OrthoDB" id="9808564at2"/>
<name>A0A4Q1JTN5_9GAMM</name>
<dbReference type="Gene3D" id="3.40.366.10">
    <property type="entry name" value="Malonyl-Coenzyme A Acyl Carrier Protein, domain 2"/>
    <property type="match status" value="1"/>
</dbReference>
<dbReference type="Proteomes" id="UP000289784">
    <property type="component" value="Unassembled WGS sequence"/>
</dbReference>
<dbReference type="Gene3D" id="3.30.70.250">
    <property type="entry name" value="Malonyl-CoA ACP transacylase, ACP-binding"/>
    <property type="match status" value="1"/>
</dbReference>
<sequence>MTLALLCPGQGGQHPGMFARLEQVPAASALMRHGSALLDEDVLALAGDARRFDNAIAQPLVCLATVAHWLALKDAIPAPALVLGYSVGELAAHAIAGSFSAEDCLRLAAERAALMDASSPADAGLMAVVGLPAQAVVALAAQHAVVPAIFNAEDHVVLGGARQALGALREALEAQGARVVTLPVAVPSHTHWLKPAAQSFAQLLQALPPQRPALRVLAGIDAQPVPSGAEVARTLAAQLAQPLQWQQVMQQAVERGARVFLELGPGAALSKMAREIDPSCQARSVEDFRTLDGVAEWVSTALARAG</sequence>
<protein>
    <submittedName>
        <fullName evidence="2">Malonate decarboxylase subunit epsilon</fullName>
    </submittedName>
</protein>
<dbReference type="InterPro" id="IPR017554">
    <property type="entry name" value="Malonate_deCOase_MdcHsu"/>
</dbReference>
<dbReference type="GO" id="GO:0006633">
    <property type="term" value="P:fatty acid biosynthetic process"/>
    <property type="evidence" value="ECO:0007669"/>
    <property type="project" value="TreeGrafter"/>
</dbReference>
<dbReference type="SMART" id="SM00827">
    <property type="entry name" value="PKS_AT"/>
    <property type="match status" value="1"/>
</dbReference>
<dbReference type="NCBIfam" id="TIGR03131">
    <property type="entry name" value="malonate_mdcH"/>
    <property type="match status" value="1"/>
</dbReference>
<evidence type="ECO:0000313" key="2">
    <source>
        <dbReference type="EMBL" id="RXR02023.1"/>
    </source>
</evidence>
<dbReference type="InterPro" id="IPR016035">
    <property type="entry name" value="Acyl_Trfase/lysoPLipase"/>
</dbReference>
<dbReference type="EMBL" id="SAWZ01000009">
    <property type="protein sequence ID" value="RXR02023.1"/>
    <property type="molecule type" value="Genomic_DNA"/>
</dbReference>
<evidence type="ECO:0000259" key="1">
    <source>
        <dbReference type="SMART" id="SM00827"/>
    </source>
</evidence>
<accession>A0A4Q1JTN5</accession>
<dbReference type="AlphaFoldDB" id="A0A4Q1JTN5"/>
<organism evidence="2 3">
    <name type="scientific">Pseudoxanthomonas composti</name>
    <dbReference type="NCBI Taxonomy" id="2137479"/>
    <lineage>
        <taxon>Bacteria</taxon>
        <taxon>Pseudomonadati</taxon>
        <taxon>Pseudomonadota</taxon>
        <taxon>Gammaproteobacteria</taxon>
        <taxon>Lysobacterales</taxon>
        <taxon>Lysobacteraceae</taxon>
        <taxon>Pseudoxanthomonas</taxon>
    </lineage>
</organism>
<dbReference type="SUPFAM" id="SSF52151">
    <property type="entry name" value="FabD/lysophospholipase-like"/>
    <property type="match status" value="1"/>
</dbReference>
<dbReference type="PANTHER" id="PTHR42681:SF6">
    <property type="entry name" value="BLL0263 PROTEIN"/>
    <property type="match status" value="1"/>
</dbReference>
<dbReference type="InterPro" id="IPR050858">
    <property type="entry name" value="Mal-CoA-ACP_Trans/PKS_FabD"/>
</dbReference>
<dbReference type="InterPro" id="IPR016036">
    <property type="entry name" value="Malonyl_transacylase_ACP-bd"/>
</dbReference>
<dbReference type="GO" id="GO:0004314">
    <property type="term" value="F:[acyl-carrier-protein] S-malonyltransferase activity"/>
    <property type="evidence" value="ECO:0007669"/>
    <property type="project" value="TreeGrafter"/>
</dbReference>
<dbReference type="GO" id="GO:0005829">
    <property type="term" value="C:cytosol"/>
    <property type="evidence" value="ECO:0007669"/>
    <property type="project" value="TreeGrafter"/>
</dbReference>
<dbReference type="InterPro" id="IPR014043">
    <property type="entry name" value="Acyl_transferase_dom"/>
</dbReference>